<keyword evidence="2" id="KW-0732">Signal</keyword>
<keyword evidence="1" id="KW-0472">Membrane</keyword>
<dbReference type="PANTHER" id="PTHR40368:SF1">
    <property type="entry name" value="YALI0F14399P"/>
    <property type="match status" value="1"/>
</dbReference>
<accession>A0A6G1I574</accession>
<evidence type="ECO:0000313" key="3">
    <source>
        <dbReference type="EMBL" id="KAF2403430.1"/>
    </source>
</evidence>
<evidence type="ECO:0000313" key="4">
    <source>
        <dbReference type="Proteomes" id="UP000799640"/>
    </source>
</evidence>
<organism evidence="3 4">
    <name type="scientific">Trichodelitschia bisporula</name>
    <dbReference type="NCBI Taxonomy" id="703511"/>
    <lineage>
        <taxon>Eukaryota</taxon>
        <taxon>Fungi</taxon>
        <taxon>Dikarya</taxon>
        <taxon>Ascomycota</taxon>
        <taxon>Pezizomycotina</taxon>
        <taxon>Dothideomycetes</taxon>
        <taxon>Dothideomycetes incertae sedis</taxon>
        <taxon>Phaeotrichales</taxon>
        <taxon>Phaeotrichaceae</taxon>
        <taxon>Trichodelitschia</taxon>
    </lineage>
</organism>
<reference evidence="3" key="1">
    <citation type="journal article" date="2020" name="Stud. Mycol.">
        <title>101 Dothideomycetes genomes: a test case for predicting lifestyles and emergence of pathogens.</title>
        <authorList>
            <person name="Haridas S."/>
            <person name="Albert R."/>
            <person name="Binder M."/>
            <person name="Bloem J."/>
            <person name="Labutti K."/>
            <person name="Salamov A."/>
            <person name="Andreopoulos B."/>
            <person name="Baker S."/>
            <person name="Barry K."/>
            <person name="Bills G."/>
            <person name="Bluhm B."/>
            <person name="Cannon C."/>
            <person name="Castanera R."/>
            <person name="Culley D."/>
            <person name="Daum C."/>
            <person name="Ezra D."/>
            <person name="Gonzalez J."/>
            <person name="Henrissat B."/>
            <person name="Kuo A."/>
            <person name="Liang C."/>
            <person name="Lipzen A."/>
            <person name="Lutzoni F."/>
            <person name="Magnuson J."/>
            <person name="Mondo S."/>
            <person name="Nolan M."/>
            <person name="Ohm R."/>
            <person name="Pangilinan J."/>
            <person name="Park H.-J."/>
            <person name="Ramirez L."/>
            <person name="Alfaro M."/>
            <person name="Sun H."/>
            <person name="Tritt A."/>
            <person name="Yoshinaga Y."/>
            <person name="Zwiers L.-H."/>
            <person name="Turgeon B."/>
            <person name="Goodwin S."/>
            <person name="Spatafora J."/>
            <person name="Crous P."/>
            <person name="Grigoriev I."/>
        </authorList>
    </citation>
    <scope>NUCLEOTIDE SEQUENCE</scope>
    <source>
        <strain evidence="3">CBS 262.69</strain>
    </source>
</reference>
<evidence type="ECO:0000256" key="1">
    <source>
        <dbReference type="SAM" id="Phobius"/>
    </source>
</evidence>
<proteinExistence type="predicted"/>
<evidence type="ECO:0000256" key="2">
    <source>
        <dbReference type="SAM" id="SignalP"/>
    </source>
</evidence>
<protein>
    <submittedName>
        <fullName evidence="3">Uncharacterized protein</fullName>
    </submittedName>
</protein>
<dbReference type="EMBL" id="ML996689">
    <property type="protein sequence ID" value="KAF2403430.1"/>
    <property type="molecule type" value="Genomic_DNA"/>
</dbReference>
<dbReference type="OrthoDB" id="18530at2759"/>
<feature type="signal peptide" evidence="2">
    <location>
        <begin position="1"/>
        <end position="26"/>
    </location>
</feature>
<keyword evidence="1" id="KW-0812">Transmembrane</keyword>
<feature type="chain" id="PRO_5026202320" evidence="2">
    <location>
        <begin position="27"/>
        <end position="295"/>
    </location>
</feature>
<sequence length="295" mass="30848">MSPRSALRIALAASCAFFAALTSAVSDDVPASYKYGDLIPVTCLNRTIDTGEHITDPTGNLQYIPFPSCLETQAPLSLPYLHSTPQRCTITLTDPLFHLLEFYIHNDAPLTCRIASSPPAGSSTTYTPLTLALAGTLQLSHLHVAQSLNLAVHIAPRSSSAPAPGAITAAAGYSIAPTANNTRVVIGDELPLTFHVRWYTSPTLPVGGAGTRSTGGWATLAYCVFSAAASAAVCVVYFRGVELPRRLRWHGRERMGGGGGLPKYNGYGYGVAGAANGASGNGYGGYGFGVTGKRD</sequence>
<gene>
    <name evidence="3" type="ORF">EJ06DRAFT_579474</name>
</gene>
<dbReference type="PANTHER" id="PTHR40368">
    <property type="entry name" value="YALI0F14399P"/>
    <property type="match status" value="1"/>
</dbReference>
<feature type="transmembrane region" description="Helical" evidence="1">
    <location>
        <begin position="217"/>
        <end position="238"/>
    </location>
</feature>
<name>A0A6G1I574_9PEZI</name>
<keyword evidence="4" id="KW-1185">Reference proteome</keyword>
<keyword evidence="1" id="KW-1133">Transmembrane helix</keyword>
<dbReference type="AlphaFoldDB" id="A0A6G1I574"/>
<dbReference type="Proteomes" id="UP000799640">
    <property type="component" value="Unassembled WGS sequence"/>
</dbReference>